<organism evidence="2 3">
    <name type="scientific">Draconibacterium sediminis</name>
    <dbReference type="NCBI Taxonomy" id="1544798"/>
    <lineage>
        <taxon>Bacteria</taxon>
        <taxon>Pseudomonadati</taxon>
        <taxon>Bacteroidota</taxon>
        <taxon>Bacteroidia</taxon>
        <taxon>Marinilabiliales</taxon>
        <taxon>Prolixibacteraceae</taxon>
        <taxon>Draconibacterium</taxon>
    </lineage>
</organism>
<gene>
    <name evidence="2" type="ORF">LH29_23120</name>
</gene>
<dbReference type="Pfam" id="PF14213">
    <property type="entry name" value="DUF4325"/>
    <property type="match status" value="1"/>
</dbReference>
<evidence type="ECO:0000313" key="2">
    <source>
        <dbReference type="EMBL" id="KJF41832.1"/>
    </source>
</evidence>
<protein>
    <recommendedName>
        <fullName evidence="1">DUF4325 domain-containing protein</fullName>
    </recommendedName>
</protein>
<evidence type="ECO:0000259" key="1">
    <source>
        <dbReference type="Pfam" id="PF14213"/>
    </source>
</evidence>
<proteinExistence type="predicted"/>
<dbReference type="InterPro" id="IPR025474">
    <property type="entry name" value="DUF4325"/>
</dbReference>
<evidence type="ECO:0000313" key="3">
    <source>
        <dbReference type="Proteomes" id="UP000032544"/>
    </source>
</evidence>
<keyword evidence="3" id="KW-1185">Reference proteome</keyword>
<dbReference type="EMBL" id="JRHC01000008">
    <property type="protein sequence ID" value="KJF41832.1"/>
    <property type="molecule type" value="Genomic_DNA"/>
</dbReference>
<accession>A0A0D8J4K6</accession>
<dbReference type="RefSeq" id="WP_045033503.1">
    <property type="nucleotide sequence ID" value="NZ_JRHC01000008.1"/>
</dbReference>
<sequence length="122" mass="14372">MNNYKIKQKFNKRILWGDVDSIDVYEDLINYIKEIDIENNDIELDFEGIQSIDYSFINNVIIRLLENFKTSYKMHLIFNNIENDAIAYYLNQSLTKNNLVAFIKEKDKIKSIGGQSCMMETA</sequence>
<comment type="caution">
    <text evidence="2">The sequence shown here is derived from an EMBL/GenBank/DDBJ whole genome shotgun (WGS) entry which is preliminary data.</text>
</comment>
<dbReference type="STRING" id="1544798.LH29_23120"/>
<dbReference type="AlphaFoldDB" id="A0A0D8J4K6"/>
<reference evidence="2 3" key="1">
    <citation type="submission" date="2014-09" db="EMBL/GenBank/DDBJ databases">
        <title>Draft Genome Sequence of Draconibacterium sp. JN14CK-3.</title>
        <authorList>
            <person name="Dong C."/>
            <person name="Lai Q."/>
            <person name="Shao Z."/>
        </authorList>
    </citation>
    <scope>NUCLEOTIDE SEQUENCE [LARGE SCALE GENOMIC DNA]</scope>
    <source>
        <strain evidence="2 3">JN14CK-3</strain>
    </source>
</reference>
<dbReference type="Proteomes" id="UP000032544">
    <property type="component" value="Unassembled WGS sequence"/>
</dbReference>
<name>A0A0D8J4K6_9BACT</name>
<feature type="domain" description="DUF4325" evidence="1">
    <location>
        <begin position="25"/>
        <end position="84"/>
    </location>
</feature>